<keyword evidence="4" id="KW-1185">Reference proteome</keyword>
<dbReference type="Gene3D" id="3.90.1340.10">
    <property type="entry name" value="Phage tail collar domain"/>
    <property type="match status" value="1"/>
</dbReference>
<name>A0A172XVL0_9FLAO</name>
<dbReference type="AlphaFoldDB" id="A0A172XVL0"/>
<keyword evidence="1" id="KW-0732">Signal</keyword>
<dbReference type="Proteomes" id="UP000077824">
    <property type="component" value="Chromosome"/>
</dbReference>
<feature type="domain" description="Phage tail collar" evidence="2">
    <location>
        <begin position="30"/>
        <end position="85"/>
    </location>
</feature>
<sequence length="197" mass="21063">MKNFTLACALLISCAFTPTLKAQASEPFLGQIAFVPYNFVPKNWAACNGQLLPISQNQALFALLGTQYGGNGTTNFALPDMRGRMLVHEGQAPGGTTNYTMGQTGGAESVTLLVTQMPSHSHTVNAVTAEGNQNTPTNTLPADTKILDKEYSDATPNTTMKSTMINPVGGNQPHENRPPFLTLKCIISLQGVFPSQF</sequence>
<feature type="chain" id="PRO_5008003900" evidence="1">
    <location>
        <begin position="25"/>
        <end position="197"/>
    </location>
</feature>
<evidence type="ECO:0000313" key="4">
    <source>
        <dbReference type="Proteomes" id="UP000077824"/>
    </source>
</evidence>
<dbReference type="Pfam" id="PF07484">
    <property type="entry name" value="Collar"/>
    <property type="match status" value="1"/>
</dbReference>
<evidence type="ECO:0000313" key="3">
    <source>
        <dbReference type="EMBL" id="ANF51053.1"/>
    </source>
</evidence>
<accession>A0A172XVL0</accession>
<reference evidence="3 4" key="1">
    <citation type="submission" date="2016-04" db="EMBL/GenBank/DDBJ databases">
        <title>Complete Genome Sequence of Chryseobacterium sp. IHBB 10212.</title>
        <authorList>
            <person name="Pal M."/>
            <person name="Swarnkar M.K."/>
            <person name="Kaushal K."/>
            <person name="Chhibber S."/>
            <person name="Singh A.K."/>
            <person name="Gulati A."/>
        </authorList>
    </citation>
    <scope>NUCLEOTIDE SEQUENCE [LARGE SCALE GENOMIC DNA]</scope>
    <source>
        <strain evidence="3 4">IHBB 10212</strain>
    </source>
</reference>
<proteinExistence type="predicted"/>
<dbReference type="KEGG" id="chh:A0O34_11250"/>
<dbReference type="EMBL" id="CP015199">
    <property type="protein sequence ID" value="ANF51053.1"/>
    <property type="molecule type" value="Genomic_DNA"/>
</dbReference>
<dbReference type="OrthoDB" id="9810174at2"/>
<protein>
    <submittedName>
        <fullName evidence="3">Phage tail protein</fullName>
    </submittedName>
</protein>
<evidence type="ECO:0000256" key="1">
    <source>
        <dbReference type="SAM" id="SignalP"/>
    </source>
</evidence>
<evidence type="ECO:0000259" key="2">
    <source>
        <dbReference type="Pfam" id="PF07484"/>
    </source>
</evidence>
<organism evidence="3 4">
    <name type="scientific">Chryseobacterium glaciei</name>
    <dbReference type="NCBI Taxonomy" id="1685010"/>
    <lineage>
        <taxon>Bacteria</taxon>
        <taxon>Pseudomonadati</taxon>
        <taxon>Bacteroidota</taxon>
        <taxon>Flavobacteriia</taxon>
        <taxon>Flavobacteriales</taxon>
        <taxon>Weeksellaceae</taxon>
        <taxon>Chryseobacterium group</taxon>
        <taxon>Chryseobacterium</taxon>
    </lineage>
</organism>
<gene>
    <name evidence="3" type="ORF">A0O34_11250</name>
</gene>
<dbReference type="InterPro" id="IPR037053">
    <property type="entry name" value="Phage_tail_collar_dom_sf"/>
</dbReference>
<dbReference type="InterPro" id="IPR011083">
    <property type="entry name" value="Phage_tail_collar_dom"/>
</dbReference>
<dbReference type="SUPFAM" id="SSF88874">
    <property type="entry name" value="Receptor-binding domain of short tail fibre protein gp12"/>
    <property type="match status" value="1"/>
</dbReference>
<dbReference type="STRING" id="1685010.A0O34_11250"/>
<dbReference type="RefSeq" id="WP_082891146.1">
    <property type="nucleotide sequence ID" value="NZ_CP015199.1"/>
</dbReference>
<feature type="signal peptide" evidence="1">
    <location>
        <begin position="1"/>
        <end position="24"/>
    </location>
</feature>